<evidence type="ECO:0000259" key="4">
    <source>
        <dbReference type="Pfam" id="PF06725"/>
    </source>
</evidence>
<reference evidence="6 7" key="1">
    <citation type="journal article" date="2015" name="Antonie Van Leeuwenhoek">
        <title>Oceanobacillus bengalensis sp. nov., a bacterium isolated from seawater of the Bay of Bengal.</title>
        <authorList>
            <person name="Yongchang O."/>
            <person name="Xiang W."/>
            <person name="Wang G."/>
        </authorList>
    </citation>
    <scope>NUCLEOTIDE SEQUENCE [LARGE SCALE GENOMIC DNA]</scope>
    <source>
        <strain evidence="6 7">MCCC 1K00260</strain>
    </source>
</reference>
<keyword evidence="2" id="KW-0175">Coiled coil</keyword>
<dbReference type="CDD" id="cd22786">
    <property type="entry name" value="DPBB_YuiC-like"/>
    <property type="match status" value="1"/>
</dbReference>
<protein>
    <submittedName>
        <fullName evidence="6">Uncharacterized protein</fullName>
    </submittedName>
</protein>
<evidence type="ECO:0000313" key="7">
    <source>
        <dbReference type="Proteomes" id="UP000281813"/>
    </source>
</evidence>
<dbReference type="InterPro" id="IPR010611">
    <property type="entry name" value="3D_dom"/>
</dbReference>
<feature type="coiled-coil region" evidence="2">
    <location>
        <begin position="148"/>
        <end position="260"/>
    </location>
</feature>
<feature type="coiled-coil region" evidence="2">
    <location>
        <begin position="32"/>
        <end position="108"/>
    </location>
</feature>
<accession>A0A494YZC6</accession>
<evidence type="ECO:0000256" key="2">
    <source>
        <dbReference type="SAM" id="Coils"/>
    </source>
</evidence>
<proteinExistence type="predicted"/>
<keyword evidence="7" id="KW-1185">Reference proteome</keyword>
<dbReference type="OrthoDB" id="9813368at2"/>
<dbReference type="PANTHER" id="PTHR39160">
    <property type="entry name" value="CELL WALL-BINDING PROTEIN YOCH"/>
    <property type="match status" value="1"/>
</dbReference>
<comment type="caution">
    <text evidence="6">The sequence shown here is derived from an EMBL/GenBank/DDBJ whole genome shotgun (WGS) entry which is preliminary data.</text>
</comment>
<feature type="domain" description="3D" evidence="4">
    <location>
        <begin position="326"/>
        <end position="385"/>
    </location>
</feature>
<evidence type="ECO:0000256" key="3">
    <source>
        <dbReference type="SAM" id="MobiDB-lite"/>
    </source>
</evidence>
<dbReference type="Pfam" id="PF24568">
    <property type="entry name" value="CC_PcsB"/>
    <property type="match status" value="1"/>
</dbReference>
<feature type="domain" description="Peptidoglycan hydrolase PcsB coiled-coil" evidence="5">
    <location>
        <begin position="102"/>
        <end position="175"/>
    </location>
</feature>
<dbReference type="GO" id="GO:0019867">
    <property type="term" value="C:outer membrane"/>
    <property type="evidence" value="ECO:0007669"/>
    <property type="project" value="InterPro"/>
</dbReference>
<name>A0A494YZC6_9BACI</name>
<dbReference type="RefSeq" id="WP_121131357.1">
    <property type="nucleotide sequence ID" value="NZ_JBHUFK010000043.1"/>
</dbReference>
<dbReference type="InterPro" id="IPR057309">
    <property type="entry name" value="PcsB_CC"/>
</dbReference>
<feature type="region of interest" description="Disordered" evidence="3">
    <location>
        <begin position="268"/>
        <end position="290"/>
    </location>
</feature>
<sequence length="386" mass="42378">MKKTVVVMMIFTIILGSISFGIPTSAETSTNLDSIQNERAGIKENLSKAESEVSDILIEIENYNVEIDRLNEELAANEALVADTEKDIEDTISDVKRLGEEIVALENAIAERYDILKSRVVSYQQSGGSINYLEVIFGANSFGEFISRVSAVNRIAEADANLMEKQEEDKKKVQENQTIVMDNLDELNGLKQQLDDTSALIKEQKAKNTQQKAALKNKEEELTTRIASLEMEDSKLSRLEADAKATIEAEEKKAREKEKQTELVQLSKIEKKDTPKTEKKEEGPVVKDSEKGTTFSVVSTAYTVDSAGGSGRTYTGINLIKNPNAKVIAVDPKVIPLGSVVHVEGYGYAVAGDIGSAIKGKKIDVFVPTAKEAANWGVRTVNVTIW</sequence>
<dbReference type="InterPro" id="IPR051933">
    <property type="entry name" value="Resuscitation_pf_RpfB"/>
</dbReference>
<gene>
    <name evidence="6" type="ORF">D8M05_09985</name>
</gene>
<dbReference type="GO" id="GO:0009254">
    <property type="term" value="P:peptidoglycan turnover"/>
    <property type="evidence" value="ECO:0007669"/>
    <property type="project" value="InterPro"/>
</dbReference>
<evidence type="ECO:0000313" key="6">
    <source>
        <dbReference type="EMBL" id="RKQ15589.1"/>
    </source>
</evidence>
<organism evidence="6 7">
    <name type="scientific">Oceanobacillus bengalensis</name>
    <dbReference type="NCBI Taxonomy" id="1435466"/>
    <lineage>
        <taxon>Bacteria</taxon>
        <taxon>Bacillati</taxon>
        <taxon>Bacillota</taxon>
        <taxon>Bacilli</taxon>
        <taxon>Bacillales</taxon>
        <taxon>Bacillaceae</taxon>
        <taxon>Oceanobacillus</taxon>
    </lineage>
</organism>
<dbReference type="Proteomes" id="UP000281813">
    <property type="component" value="Unassembled WGS sequence"/>
</dbReference>
<dbReference type="GO" id="GO:0004553">
    <property type="term" value="F:hydrolase activity, hydrolyzing O-glycosyl compounds"/>
    <property type="evidence" value="ECO:0007669"/>
    <property type="project" value="InterPro"/>
</dbReference>
<evidence type="ECO:0000259" key="5">
    <source>
        <dbReference type="Pfam" id="PF24568"/>
    </source>
</evidence>
<dbReference type="PANTHER" id="PTHR39160:SF6">
    <property type="entry name" value="CELL WALL-BINDING PROTEIN YOCH"/>
    <property type="match status" value="1"/>
</dbReference>
<dbReference type="SUPFAM" id="SSF50685">
    <property type="entry name" value="Barwin-like endoglucanases"/>
    <property type="match status" value="1"/>
</dbReference>
<dbReference type="InterPro" id="IPR036908">
    <property type="entry name" value="RlpA-like_sf"/>
</dbReference>
<evidence type="ECO:0000256" key="1">
    <source>
        <dbReference type="ARBA" id="ARBA00022729"/>
    </source>
</evidence>
<dbReference type="EMBL" id="RBZO01000013">
    <property type="protein sequence ID" value="RKQ15589.1"/>
    <property type="molecule type" value="Genomic_DNA"/>
</dbReference>
<keyword evidence="1" id="KW-0732">Signal</keyword>
<dbReference type="Pfam" id="PF06725">
    <property type="entry name" value="3D"/>
    <property type="match status" value="1"/>
</dbReference>
<dbReference type="Gene3D" id="6.10.250.3150">
    <property type="match status" value="1"/>
</dbReference>
<dbReference type="AlphaFoldDB" id="A0A494YZC6"/>